<sequence>MAGPSHSAPSTNRWYAPKHNFAPHRPAFHHRWGAKLLGGFTAFFILYRIKQDGASLIGHHSFHDHHGDDHGHGHDEHH</sequence>
<dbReference type="AlphaFoldDB" id="A0A316W3V8"/>
<evidence type="ECO:0000256" key="1">
    <source>
        <dbReference type="SAM" id="MobiDB-lite"/>
    </source>
</evidence>
<feature type="compositionally biased region" description="Basic and acidic residues" evidence="1">
    <location>
        <begin position="64"/>
        <end position="78"/>
    </location>
</feature>
<dbReference type="GO" id="GO:0005743">
    <property type="term" value="C:mitochondrial inner membrane"/>
    <property type="evidence" value="ECO:0007669"/>
    <property type="project" value="InterPro"/>
</dbReference>
<dbReference type="RefSeq" id="XP_025371660.1">
    <property type="nucleotide sequence ID" value="XM_025513240.1"/>
</dbReference>
<reference evidence="2 3" key="1">
    <citation type="journal article" date="2018" name="Mol. Biol. Evol.">
        <title>Broad Genomic Sampling Reveals a Smut Pathogenic Ancestry of the Fungal Clade Ustilaginomycotina.</title>
        <authorList>
            <person name="Kijpornyongpan T."/>
            <person name="Mondo S.J."/>
            <person name="Barry K."/>
            <person name="Sandor L."/>
            <person name="Lee J."/>
            <person name="Lipzen A."/>
            <person name="Pangilinan J."/>
            <person name="LaButti K."/>
            <person name="Hainaut M."/>
            <person name="Henrissat B."/>
            <person name="Grigoriev I.V."/>
            <person name="Spatafora J.W."/>
            <person name="Aime M.C."/>
        </authorList>
    </citation>
    <scope>NUCLEOTIDE SEQUENCE [LARGE SCALE GENOMIC DNA]</scope>
    <source>
        <strain evidence="2 3">MCA 4658</strain>
    </source>
</reference>
<keyword evidence="3" id="KW-1185">Reference proteome</keyword>
<organism evidence="2 3">
    <name type="scientific">Ceraceosorus guamensis</name>
    <dbReference type="NCBI Taxonomy" id="1522189"/>
    <lineage>
        <taxon>Eukaryota</taxon>
        <taxon>Fungi</taxon>
        <taxon>Dikarya</taxon>
        <taxon>Basidiomycota</taxon>
        <taxon>Ustilaginomycotina</taxon>
        <taxon>Exobasidiomycetes</taxon>
        <taxon>Ceraceosorales</taxon>
        <taxon>Ceraceosoraceae</taxon>
        <taxon>Ceraceosorus</taxon>
    </lineage>
</organism>
<feature type="region of interest" description="Disordered" evidence="1">
    <location>
        <begin position="58"/>
        <end position="78"/>
    </location>
</feature>
<dbReference type="InterPro" id="IPR044980">
    <property type="entry name" value="NDUFB2_plant/fungi"/>
</dbReference>
<dbReference type="GO" id="GO:0045271">
    <property type="term" value="C:respiratory chain complex I"/>
    <property type="evidence" value="ECO:0007669"/>
    <property type="project" value="InterPro"/>
</dbReference>
<dbReference type="STRING" id="1522189.A0A316W3V8"/>
<dbReference type="Proteomes" id="UP000245783">
    <property type="component" value="Unassembled WGS sequence"/>
</dbReference>
<dbReference type="InParanoid" id="A0A316W3V8"/>
<gene>
    <name evidence="2" type="ORF">IE81DRAFT_321111</name>
</gene>
<evidence type="ECO:0000313" key="3">
    <source>
        <dbReference type="Proteomes" id="UP000245783"/>
    </source>
</evidence>
<name>A0A316W3V8_9BASI</name>
<dbReference type="GeneID" id="37035110"/>
<dbReference type="OrthoDB" id="531564at2759"/>
<dbReference type="EMBL" id="KZ819360">
    <property type="protein sequence ID" value="PWN44500.1"/>
    <property type="molecule type" value="Genomic_DNA"/>
</dbReference>
<accession>A0A316W3V8</accession>
<dbReference type="PANTHER" id="PTHR36987">
    <property type="entry name" value="NADH DEHYDROGENASE [UBIQUINONE] 1 BETA SUBCOMPLEX SUBUNIT 2-LIKE"/>
    <property type="match status" value="1"/>
</dbReference>
<evidence type="ECO:0000313" key="2">
    <source>
        <dbReference type="EMBL" id="PWN44500.1"/>
    </source>
</evidence>
<protein>
    <submittedName>
        <fullName evidence="2">Uncharacterized protein</fullName>
    </submittedName>
</protein>
<dbReference type="PANTHER" id="PTHR36987:SF1">
    <property type="entry name" value="NADH DEHYDROGENASE [UBIQUINONE] 1 BETA SUBCOMPLEX SUBUNIT 2"/>
    <property type="match status" value="1"/>
</dbReference>
<proteinExistence type="predicted"/>